<keyword evidence="2" id="KW-1185">Reference proteome</keyword>
<dbReference type="EMBL" id="LNIX01000011">
    <property type="protein sequence ID" value="OXA48872.1"/>
    <property type="molecule type" value="Genomic_DNA"/>
</dbReference>
<gene>
    <name evidence="1" type="ORF">Fcan01_16808</name>
</gene>
<reference evidence="1 2" key="1">
    <citation type="submission" date="2015-12" db="EMBL/GenBank/DDBJ databases">
        <title>The genome of Folsomia candida.</title>
        <authorList>
            <person name="Faddeeva A."/>
            <person name="Derks M.F."/>
            <person name="Anvar Y."/>
            <person name="Smit S."/>
            <person name="Van Straalen N."/>
            <person name="Roelofs D."/>
        </authorList>
    </citation>
    <scope>NUCLEOTIDE SEQUENCE [LARGE SCALE GENOMIC DNA]</scope>
    <source>
        <strain evidence="1 2">VU population</strain>
        <tissue evidence="1">Whole body</tissue>
    </source>
</reference>
<proteinExistence type="predicted"/>
<comment type="caution">
    <text evidence="1">The sequence shown here is derived from an EMBL/GenBank/DDBJ whole genome shotgun (WGS) entry which is preliminary data.</text>
</comment>
<organism evidence="1 2">
    <name type="scientific">Folsomia candida</name>
    <name type="common">Springtail</name>
    <dbReference type="NCBI Taxonomy" id="158441"/>
    <lineage>
        <taxon>Eukaryota</taxon>
        <taxon>Metazoa</taxon>
        <taxon>Ecdysozoa</taxon>
        <taxon>Arthropoda</taxon>
        <taxon>Hexapoda</taxon>
        <taxon>Collembola</taxon>
        <taxon>Entomobryomorpha</taxon>
        <taxon>Isotomoidea</taxon>
        <taxon>Isotomidae</taxon>
        <taxon>Proisotominae</taxon>
        <taxon>Folsomia</taxon>
    </lineage>
</organism>
<dbReference type="Proteomes" id="UP000198287">
    <property type="component" value="Unassembled WGS sequence"/>
</dbReference>
<evidence type="ECO:0000313" key="1">
    <source>
        <dbReference type="EMBL" id="OXA48872.1"/>
    </source>
</evidence>
<sequence>MGVAVEEINRVKGIIGKMDFRSVLDEQFLAQIETEQLLIYDGELATIDFAIVTQFPHAENSILGVFTPFEGAIWWSILFSCIGISLILQFQGKGLPNNFSGLRSIRDFIMVQSLLFGQAIADEIIKSVKNKQVARPLLAIWFFVCYLLMENLYQGSIYSDLTVVHPPNVPKTVRELVASNMTIITTSQMYITSKTSNALERTSILKQSIIPEILKKNFSKKVNKFMKKMNSQIDYIHDSADDISVVKNI</sequence>
<accession>A0A226DTR3</accession>
<protein>
    <submittedName>
        <fullName evidence="1">Uncharacterized protein</fullName>
    </submittedName>
</protein>
<name>A0A226DTR3_FOLCA</name>
<evidence type="ECO:0000313" key="2">
    <source>
        <dbReference type="Proteomes" id="UP000198287"/>
    </source>
</evidence>
<dbReference type="AlphaFoldDB" id="A0A226DTR3"/>